<dbReference type="InterPro" id="IPR032675">
    <property type="entry name" value="LRR_dom_sf"/>
</dbReference>
<dbReference type="FunFam" id="3.80.10.10:FF:000041">
    <property type="entry name" value="LRR receptor-like serine/threonine-protein kinase ERECTA"/>
    <property type="match status" value="1"/>
</dbReference>
<organism evidence="12 13">
    <name type="scientific">Hibiscus syriacus</name>
    <name type="common">Rose of Sharon</name>
    <dbReference type="NCBI Taxonomy" id="106335"/>
    <lineage>
        <taxon>Eukaryota</taxon>
        <taxon>Viridiplantae</taxon>
        <taxon>Streptophyta</taxon>
        <taxon>Embryophyta</taxon>
        <taxon>Tracheophyta</taxon>
        <taxon>Spermatophyta</taxon>
        <taxon>Magnoliopsida</taxon>
        <taxon>eudicotyledons</taxon>
        <taxon>Gunneridae</taxon>
        <taxon>Pentapetalae</taxon>
        <taxon>rosids</taxon>
        <taxon>malvids</taxon>
        <taxon>Malvales</taxon>
        <taxon>Malvaceae</taxon>
        <taxon>Malvoideae</taxon>
        <taxon>Hibiscus</taxon>
    </lineage>
</organism>
<dbReference type="Gene3D" id="3.80.10.10">
    <property type="entry name" value="Ribonuclease Inhibitor"/>
    <property type="match status" value="1"/>
</dbReference>
<evidence type="ECO:0000256" key="7">
    <source>
        <dbReference type="ARBA" id="ARBA00022989"/>
    </source>
</evidence>
<feature type="compositionally biased region" description="Basic and acidic residues" evidence="10">
    <location>
        <begin position="302"/>
        <end position="326"/>
    </location>
</feature>
<dbReference type="AlphaFoldDB" id="A0A6A2YEH8"/>
<evidence type="ECO:0000256" key="8">
    <source>
        <dbReference type="ARBA" id="ARBA00023136"/>
    </source>
</evidence>
<evidence type="ECO:0000256" key="9">
    <source>
        <dbReference type="ARBA" id="ARBA00023180"/>
    </source>
</evidence>
<dbReference type="EMBL" id="VEPZ02001417">
    <property type="protein sequence ID" value="KAE8674559.1"/>
    <property type="molecule type" value="Genomic_DNA"/>
</dbReference>
<keyword evidence="9" id="KW-0325">Glycoprotein</keyword>
<keyword evidence="4 11" id="KW-0812">Transmembrane</keyword>
<keyword evidence="3" id="KW-0433">Leucine-rich repeat</keyword>
<evidence type="ECO:0000256" key="4">
    <source>
        <dbReference type="ARBA" id="ARBA00022692"/>
    </source>
</evidence>
<keyword evidence="13" id="KW-1185">Reference proteome</keyword>
<evidence type="ECO:0000256" key="11">
    <source>
        <dbReference type="SAM" id="Phobius"/>
    </source>
</evidence>
<protein>
    <submittedName>
        <fullName evidence="12">Uncharacterized protein</fullName>
    </submittedName>
</protein>
<comment type="caution">
    <text evidence="12">The sequence shown here is derived from an EMBL/GenBank/DDBJ whole genome shotgun (WGS) entry which is preliminary data.</text>
</comment>
<evidence type="ECO:0000256" key="5">
    <source>
        <dbReference type="ARBA" id="ARBA00022729"/>
    </source>
</evidence>
<dbReference type="Proteomes" id="UP000436088">
    <property type="component" value="Unassembled WGS sequence"/>
</dbReference>
<reference evidence="12" key="1">
    <citation type="submission" date="2019-09" db="EMBL/GenBank/DDBJ databases">
        <title>Draft genome information of white flower Hibiscus syriacus.</title>
        <authorList>
            <person name="Kim Y.-M."/>
        </authorList>
    </citation>
    <scope>NUCLEOTIDE SEQUENCE [LARGE SCALE GENOMIC DNA]</scope>
    <source>
        <strain evidence="12">YM2019G1</strain>
    </source>
</reference>
<comment type="subcellular location">
    <subcellularLocation>
        <location evidence="1">Membrane</location>
        <topology evidence="1">Single-pass type I membrane protein</topology>
    </subcellularLocation>
</comment>
<keyword evidence="5" id="KW-0732">Signal</keyword>
<sequence length="335" mass="37001">MILVYTMFVRVTGGFNVLIILSFCFQSIHDTFLSSQLVSPLDWLHLVIVNLDLAGLACFLVLLWNHWNGKNSKVNDNKLQLPWILAIKAAFLQHDYLLAREQAPRRARVVRSSPGVASCTWQHGCIVTRLCQSWAFGDSCSECSSFLIKGLPSQRLSGTLSPLIRNLSELQSVLLQNNAISGPIPSTIGKLEKLQTLDFSNNTFSGEIPTSFGDLKNLNYLQLNNNSLIGPCPDSLSQIGGLALVKSKVISSNVERRSTKEPDAPLMINVYPSPTNPQGFKKSSQPRFRPRYSGFTAVRVTRDGRNSVRDGRNSARDGRNHGKSEITENATATAI</sequence>
<evidence type="ECO:0000256" key="6">
    <source>
        <dbReference type="ARBA" id="ARBA00022737"/>
    </source>
</evidence>
<evidence type="ECO:0000256" key="2">
    <source>
        <dbReference type="ARBA" id="ARBA00009592"/>
    </source>
</evidence>
<evidence type="ECO:0000313" key="12">
    <source>
        <dbReference type="EMBL" id="KAE8674559.1"/>
    </source>
</evidence>
<name>A0A6A2YEH8_HIBSY</name>
<dbReference type="InterPro" id="IPR001611">
    <property type="entry name" value="Leu-rich_rpt"/>
</dbReference>
<gene>
    <name evidence="12" type="ORF">F3Y22_tig00111745pilonHSYRG00099</name>
</gene>
<comment type="similarity">
    <text evidence="2">Belongs to the RLP family.</text>
</comment>
<dbReference type="SUPFAM" id="SSF52058">
    <property type="entry name" value="L domain-like"/>
    <property type="match status" value="1"/>
</dbReference>
<evidence type="ECO:0000256" key="10">
    <source>
        <dbReference type="SAM" id="MobiDB-lite"/>
    </source>
</evidence>
<feature type="transmembrane region" description="Helical" evidence="11">
    <location>
        <begin position="43"/>
        <end position="64"/>
    </location>
</feature>
<dbReference type="GO" id="GO:0016020">
    <property type="term" value="C:membrane"/>
    <property type="evidence" value="ECO:0007669"/>
    <property type="project" value="UniProtKB-SubCell"/>
</dbReference>
<dbReference type="Pfam" id="PF13855">
    <property type="entry name" value="LRR_8"/>
    <property type="match status" value="1"/>
</dbReference>
<dbReference type="PANTHER" id="PTHR47988">
    <property type="entry name" value="SOMATIC EMBRYOGENESIS RECEPTOR KINASE 1"/>
    <property type="match status" value="1"/>
</dbReference>
<keyword evidence="7 11" id="KW-1133">Transmembrane helix</keyword>
<keyword evidence="8 11" id="KW-0472">Membrane</keyword>
<proteinExistence type="inferred from homology"/>
<feature type="region of interest" description="Disordered" evidence="10">
    <location>
        <begin position="302"/>
        <end position="335"/>
    </location>
</feature>
<keyword evidence="6" id="KW-0677">Repeat</keyword>
<accession>A0A6A2YEH8</accession>
<feature type="transmembrane region" description="Helical" evidence="11">
    <location>
        <begin position="7"/>
        <end position="28"/>
    </location>
</feature>
<evidence type="ECO:0000256" key="3">
    <source>
        <dbReference type="ARBA" id="ARBA00022614"/>
    </source>
</evidence>
<evidence type="ECO:0000313" key="13">
    <source>
        <dbReference type="Proteomes" id="UP000436088"/>
    </source>
</evidence>
<evidence type="ECO:0000256" key="1">
    <source>
        <dbReference type="ARBA" id="ARBA00004479"/>
    </source>
</evidence>